<reference evidence="1" key="1">
    <citation type="submission" date="2012-04" db="EMBL/GenBank/DDBJ databases">
        <title>Finished genome of Dactylococcopsis salina PCC 8305.</title>
        <authorList>
            <consortium name="US DOE Joint Genome Institute"/>
            <person name="Gugger M."/>
            <person name="Coursin T."/>
            <person name="Rippka R."/>
            <person name="Tandeau De Marsac N."/>
            <person name="Huntemann M."/>
            <person name="Wei C.-L."/>
            <person name="Han J."/>
            <person name="Detter J.C."/>
            <person name="Han C."/>
            <person name="Tapia R."/>
            <person name="Daligault H."/>
            <person name="Chen A."/>
            <person name="Krypides N."/>
            <person name="Mavromatis K."/>
            <person name="Markowitz V."/>
            <person name="Szeto E."/>
            <person name="Ivanova N."/>
            <person name="Ovchinnikova G."/>
            <person name="Pagani I."/>
            <person name="Pati A."/>
            <person name="Goodwin L."/>
            <person name="Peters L."/>
            <person name="Pitluck S."/>
            <person name="Woyke T."/>
            <person name="Kerfeld C."/>
        </authorList>
    </citation>
    <scope>NUCLEOTIDE SEQUENCE [LARGE SCALE GENOMIC DNA]</scope>
    <source>
        <strain evidence="1">PCC 8305</strain>
    </source>
</reference>
<evidence type="ECO:0000313" key="1">
    <source>
        <dbReference type="EMBL" id="AFZ50313.1"/>
    </source>
</evidence>
<name>K9YW33_DACS8</name>
<dbReference type="KEGG" id="dsl:Dacsa_1643"/>
<dbReference type="RefSeq" id="WP_015229310.1">
    <property type="nucleotide sequence ID" value="NC_019780.1"/>
</dbReference>
<dbReference type="STRING" id="13035.Dacsa_1643"/>
<dbReference type="AlphaFoldDB" id="K9YW33"/>
<keyword evidence="1" id="KW-0808">Transferase</keyword>
<proteinExistence type="predicted"/>
<evidence type="ECO:0000313" key="2">
    <source>
        <dbReference type="Proteomes" id="UP000010482"/>
    </source>
</evidence>
<gene>
    <name evidence="1" type="ORF">Dacsa_1643</name>
</gene>
<dbReference type="SUPFAM" id="SSF53756">
    <property type="entry name" value="UDP-Glycosyltransferase/glycogen phosphorylase"/>
    <property type="match status" value="1"/>
</dbReference>
<dbReference type="Proteomes" id="UP000010482">
    <property type="component" value="Chromosome"/>
</dbReference>
<sequence length="365" mass="41298">MSQMSRPVLYVAITSHGFGHAVRAASVAAAVQELLPDLLPILVTKVPRWLLQSYLSGEFIQRDRALDVGVIQSDSLQMDLDATRLELEKIRANEDKIIAEEAEFIKNQGVGLIIADIPALAGKIAQKAGVPCWSISNFGWDFIYRHWGEEFQTLAQWITEGYRSSDRTFRLPMHEPMNEFPNCVDVGLTGGVPKWTAEEIREQFNLKTAKEQTILLSFGGLGLHKIPYQNLQYFPDWQFISFDRKAPDVPNLLKVTDHNYRPLDFMSVCGRVVSKPGYSTFSEALRVGVPIVSLRRERFAESALLLEGIENYSPHQILSQSSFFEGNWDFLRQLPDPPRSSEKPEKDGTEKIASTIVDHFSRLKS</sequence>
<dbReference type="InterPro" id="IPR053205">
    <property type="entry name" value="GHMP_kinase_L-arabinokinase"/>
</dbReference>
<dbReference type="PATRIC" id="fig|13035.3.peg.1849"/>
<protein>
    <submittedName>
        <fullName evidence="1">Glycosyl transferase</fullName>
    </submittedName>
</protein>
<dbReference type="EMBL" id="CP003944">
    <property type="protein sequence ID" value="AFZ50313.1"/>
    <property type="molecule type" value="Genomic_DNA"/>
</dbReference>
<dbReference type="eggNOG" id="COG4671">
    <property type="taxonomic scope" value="Bacteria"/>
</dbReference>
<dbReference type="PANTHER" id="PTHR38134">
    <property type="entry name" value="SLR1395 PROTEIN"/>
    <property type="match status" value="1"/>
</dbReference>
<organism evidence="1 2">
    <name type="scientific">Dactylococcopsis salina (strain PCC 8305)</name>
    <name type="common">Myxobactron salinum</name>
    <dbReference type="NCBI Taxonomy" id="13035"/>
    <lineage>
        <taxon>Bacteria</taxon>
        <taxon>Bacillati</taxon>
        <taxon>Cyanobacteriota</taxon>
        <taxon>Cyanophyceae</taxon>
        <taxon>Nodosilineales</taxon>
        <taxon>Cymatolegaceae</taxon>
        <taxon>Dactylococcopsis</taxon>
    </lineage>
</organism>
<accession>K9YW33</accession>
<keyword evidence="2" id="KW-1185">Reference proteome</keyword>
<dbReference type="HOGENOM" id="CLU_044082_0_0_3"/>
<dbReference type="PANTHER" id="PTHR38134:SF2">
    <property type="entry name" value="GALACTOKINASE"/>
    <property type="match status" value="1"/>
</dbReference>
<dbReference type="GO" id="GO:0016740">
    <property type="term" value="F:transferase activity"/>
    <property type="evidence" value="ECO:0007669"/>
    <property type="project" value="UniProtKB-KW"/>
</dbReference>